<dbReference type="EMBL" id="BBSC01000005">
    <property type="protein sequence ID" value="GAM75945.1"/>
    <property type="molecule type" value="Genomic_DNA"/>
</dbReference>
<dbReference type="Proteomes" id="UP000031666">
    <property type="component" value="Unassembled WGS sequence"/>
</dbReference>
<name>A0A0B8Q8H7_9VIBR</name>
<organism evidence="1 2">
    <name type="scientific">Vibrio ishigakensis</name>
    <dbReference type="NCBI Taxonomy" id="1481914"/>
    <lineage>
        <taxon>Bacteria</taxon>
        <taxon>Pseudomonadati</taxon>
        <taxon>Pseudomonadota</taxon>
        <taxon>Gammaproteobacteria</taxon>
        <taxon>Vibrionales</taxon>
        <taxon>Vibrionaceae</taxon>
        <taxon>Vibrio</taxon>
    </lineage>
</organism>
<dbReference type="GO" id="GO:0008861">
    <property type="term" value="F:formate C-acetyltransferase activity"/>
    <property type="evidence" value="ECO:0007669"/>
    <property type="project" value="UniProtKB-EC"/>
</dbReference>
<keyword evidence="1" id="KW-0808">Transferase</keyword>
<comment type="caution">
    <text evidence="1">The sequence shown here is derived from an EMBL/GenBank/DDBJ whole genome shotgun (WGS) entry which is preliminary data.</text>
</comment>
<dbReference type="GO" id="GO:0016829">
    <property type="term" value="F:lyase activity"/>
    <property type="evidence" value="ECO:0007669"/>
    <property type="project" value="UniProtKB-KW"/>
</dbReference>
<keyword evidence="1" id="KW-0456">Lyase</keyword>
<keyword evidence="1" id="KW-0012">Acyltransferase</keyword>
<proteinExistence type="predicted"/>
<gene>
    <name evidence="1" type="ORF">JCM19241_243</name>
</gene>
<protein>
    <submittedName>
        <fullName evidence="1">Pyeuvate formate-lyase</fullName>
        <ecNumber evidence="1">2.3.1.54</ecNumber>
    </submittedName>
</protein>
<dbReference type="EC" id="2.3.1.54" evidence="1"/>
<evidence type="ECO:0000313" key="2">
    <source>
        <dbReference type="Proteomes" id="UP000031666"/>
    </source>
</evidence>
<accession>A0A0B8Q8H7</accession>
<reference evidence="1 2" key="2">
    <citation type="submission" date="2015-01" db="EMBL/GenBank/DDBJ databases">
        <authorList>
            <consortium name="NBRP consortium"/>
            <person name="Sawabe T."/>
            <person name="Meirelles P."/>
            <person name="Feng G."/>
            <person name="Sayaka M."/>
            <person name="Hattori M."/>
            <person name="Ohkuma M."/>
        </authorList>
    </citation>
    <scope>NUCLEOTIDE SEQUENCE [LARGE SCALE GENOMIC DNA]</scope>
    <source>
        <strain evidence="2">JCM 19241</strain>
    </source>
</reference>
<reference evidence="1 2" key="1">
    <citation type="submission" date="2015-01" db="EMBL/GenBank/DDBJ databases">
        <title>Vibrio sp. C94 JCM 19241 whole genome shotgun sequence.</title>
        <authorList>
            <person name="Sawabe T."/>
            <person name="Meirelles P."/>
            <person name="Feng G."/>
            <person name="Sayaka M."/>
            <person name="Hattori M."/>
            <person name="Ohkuma M."/>
        </authorList>
    </citation>
    <scope>NUCLEOTIDE SEQUENCE [LARGE SCALE GENOMIC DNA]</scope>
    <source>
        <strain evidence="2">JCM 19241</strain>
    </source>
</reference>
<dbReference type="AlphaFoldDB" id="A0A0B8Q8H7"/>
<evidence type="ECO:0000313" key="1">
    <source>
        <dbReference type="EMBL" id="GAM75945.1"/>
    </source>
</evidence>
<dbReference type="STRING" id="1481914.JCM19241_243"/>
<sequence>MSSKITNNPSQVDVNKKIPCAKSPVEQLAIMQAYTDAHRSEQDIYQREVQCLSKLYPVLFRQIESEDVVVGRVDSLAIGFGSVTSVGGVGHYCNFDKLEGLRANLMKLSMLRWMHCLSIGRLTIPAASILKIPSQKPR</sequence>